<dbReference type="Proteomes" id="UP000006222">
    <property type="component" value="Unassembled WGS sequence"/>
</dbReference>
<comment type="caution">
    <text evidence="1">The sequence shown here is derived from an EMBL/GenBank/DDBJ whole genome shotgun (WGS) entry which is preliminary data.</text>
</comment>
<accession>F2AKV5</accession>
<dbReference type="AlphaFoldDB" id="F2AKV5"/>
<dbReference type="EMBL" id="AFAR01000015">
    <property type="protein sequence ID" value="EGF29735.1"/>
    <property type="molecule type" value="Genomic_DNA"/>
</dbReference>
<evidence type="ECO:0000313" key="2">
    <source>
        <dbReference type="Proteomes" id="UP000006222"/>
    </source>
</evidence>
<dbReference type="PATRIC" id="fig|991778.3.peg.292"/>
<dbReference type="RefSeq" id="WP_007324272.1">
    <property type="nucleotide sequence ID" value="NZ_AFAR01000015.1"/>
</dbReference>
<organism evidence="1 2">
    <name type="scientific">Rhodopirellula baltica WH47</name>
    <dbReference type="NCBI Taxonomy" id="991778"/>
    <lineage>
        <taxon>Bacteria</taxon>
        <taxon>Pseudomonadati</taxon>
        <taxon>Planctomycetota</taxon>
        <taxon>Planctomycetia</taxon>
        <taxon>Pirellulales</taxon>
        <taxon>Pirellulaceae</taxon>
        <taxon>Rhodopirellula</taxon>
    </lineage>
</organism>
<evidence type="ECO:0000313" key="1">
    <source>
        <dbReference type="EMBL" id="EGF29735.1"/>
    </source>
</evidence>
<gene>
    <name evidence="1" type="ORF">RBWH47_01519</name>
</gene>
<reference evidence="1 2" key="1">
    <citation type="journal article" date="2013" name="Mar. Genomics">
        <title>Expression of sulfatases in Rhodopirellula baltica and the diversity of sulfatases in the genus Rhodopirellula.</title>
        <authorList>
            <person name="Wegner C.E."/>
            <person name="Richter-Heitmann T."/>
            <person name="Klindworth A."/>
            <person name="Klockow C."/>
            <person name="Richter M."/>
            <person name="Achstetter T."/>
            <person name="Glockner F.O."/>
            <person name="Harder J."/>
        </authorList>
    </citation>
    <scope>NUCLEOTIDE SEQUENCE [LARGE SCALE GENOMIC DNA]</scope>
    <source>
        <strain evidence="1 2">WH47</strain>
    </source>
</reference>
<sequence length="170" mass="19601">MKKIGPEFQFLKPNSERALHPIWMQVADLLGSRSKDFDCVFWTTDYLSSTLSVRFTNADNESLSPKNDLLYSTPEMVSLLKVLEQIHEDDFGDEVLLPFRSVYESWIDHVILRSFNSSRVKKALRRVISDRPTFNVVSTTFDEGFAGDLRRLCPGTKSSVLNQPRVNRKR</sequence>
<name>F2AKV5_RHOBT</name>
<protein>
    <submittedName>
        <fullName evidence="1">Uncharacterized protein</fullName>
    </submittedName>
</protein>
<proteinExistence type="predicted"/>